<evidence type="ECO:0000313" key="1">
    <source>
        <dbReference type="EMBL" id="OHU58145.1"/>
    </source>
</evidence>
<comment type="caution">
    <text evidence="1">The sequence shown here is derived from an EMBL/GenBank/DDBJ whole genome shotgun (WGS) entry which is preliminary data.</text>
</comment>
<proteinExistence type="predicted"/>
<gene>
    <name evidence="1" type="ORF">BKG82_11085</name>
</gene>
<dbReference type="AlphaFoldDB" id="A0A1S1LT81"/>
<dbReference type="Proteomes" id="UP000180043">
    <property type="component" value="Unassembled WGS sequence"/>
</dbReference>
<organism evidence="1 2">
    <name type="scientific">Mycobacteroides chelonae</name>
    <name type="common">Mycobacterium chelonae</name>
    <dbReference type="NCBI Taxonomy" id="1774"/>
    <lineage>
        <taxon>Bacteria</taxon>
        <taxon>Bacillati</taxon>
        <taxon>Actinomycetota</taxon>
        <taxon>Actinomycetes</taxon>
        <taxon>Mycobacteriales</taxon>
        <taxon>Mycobacteriaceae</taxon>
        <taxon>Mycobacteroides</taxon>
    </lineage>
</organism>
<protein>
    <submittedName>
        <fullName evidence="1">Uncharacterized protein</fullName>
    </submittedName>
</protein>
<reference evidence="1 2" key="1">
    <citation type="submission" date="2016-10" db="EMBL/GenBank/DDBJ databases">
        <title>Evaluation of Human, Veterinary and Environmental Mycobacterium chelonae Isolates by Core Genome Phylogenomic Analysis, Targeted Gene Comparison, and Anti-microbial Susceptibility Patterns: A Tale of Mistaken Identities.</title>
        <authorList>
            <person name="Fogelson S.B."/>
            <person name="Camus A.C."/>
            <person name="Lorenz W."/>
            <person name="Vasireddy R."/>
            <person name="Vasireddy S."/>
            <person name="Smith T."/>
            <person name="Brown-Elliott B.A."/>
            <person name="Wallace R.J.Jr."/>
            <person name="Hasan N.A."/>
            <person name="Reischl U."/>
            <person name="Sanchez S."/>
        </authorList>
    </citation>
    <scope>NUCLEOTIDE SEQUENCE [LARGE SCALE GENOMIC DNA]</scope>
    <source>
        <strain evidence="1 2">15515</strain>
    </source>
</reference>
<accession>A0A1S1LT81</accession>
<dbReference type="EMBL" id="MLIQ01000013">
    <property type="protein sequence ID" value="OHU58145.1"/>
    <property type="molecule type" value="Genomic_DNA"/>
</dbReference>
<evidence type="ECO:0000313" key="2">
    <source>
        <dbReference type="Proteomes" id="UP000180043"/>
    </source>
</evidence>
<name>A0A1S1LT81_MYCCH</name>
<sequence length="88" mass="9779">MMPDEDDTLLNAAAQRDLRNRNLKVLAAYSDSDEFKRLVEEVISGKKSALEASMSPIFGQVMGPIAEKAAELNPEWFQSPAPEDRNGR</sequence>